<keyword evidence="4" id="KW-1185">Reference proteome</keyword>
<dbReference type="SUPFAM" id="SSF51445">
    <property type="entry name" value="(Trans)glycosidases"/>
    <property type="match status" value="1"/>
</dbReference>
<dbReference type="InterPro" id="IPR043894">
    <property type="entry name" value="MupG_C"/>
</dbReference>
<dbReference type="InterPro" id="IPR017853">
    <property type="entry name" value="GH"/>
</dbReference>
<proteinExistence type="predicted"/>
<dbReference type="PANTHER" id="PTHR38435">
    <property type="match status" value="1"/>
</dbReference>
<sequence>MYNKLGLSVYVSTFDTQMDMLEKFKGSGYYVFTSFHIQEEFNDTYLTKSKQMCNWLKEMGFQIIADVSPKTLSIFEKDSIIGFAKEMSIDVLRLDYGFTEEEILHVAKYYPISFNASTDDVSVAKKILEMGTEVFALHNFYPRPETGLDDHFFNHMNTKLQEAGIKALAFIPGDETKRAPIHEGLPTLEKHRSIPPYIAYLDLAINFGVDGIFVGDVKISDQQSNLISGYLKDGIISIPVDFPQGYSYLYNGVFTIRVDSPRAIMRLQESREYSCNGEKQQPYNCVERTIGSITMDNIKYGRYSGEIQIVREALAQDERVNVIGNIKPEYLRIMNCVKNTKKIRFVK</sequence>
<dbReference type="RefSeq" id="WP_213165672.1">
    <property type="nucleotide sequence ID" value="NZ_CP058559.1"/>
</dbReference>
<accession>A0A7G9W9E6</accession>
<organism evidence="3 4">
    <name type="scientific">Alkalicella caledoniensis</name>
    <dbReference type="NCBI Taxonomy" id="2731377"/>
    <lineage>
        <taxon>Bacteria</taxon>
        <taxon>Bacillati</taxon>
        <taxon>Bacillota</taxon>
        <taxon>Clostridia</taxon>
        <taxon>Eubacteriales</taxon>
        <taxon>Proteinivoracaceae</taxon>
        <taxon>Alkalicella</taxon>
    </lineage>
</organism>
<dbReference type="InterPro" id="IPR008589">
    <property type="entry name" value="MupG"/>
</dbReference>
<name>A0A7G9W9E6_ALKCA</name>
<dbReference type="KEGG" id="acae:HYG86_11300"/>
<protein>
    <submittedName>
        <fullName evidence="3">DUF871 domain-containing protein</fullName>
    </submittedName>
</protein>
<feature type="domain" description="6-phospho-N-acetylmuramidase C-terminal" evidence="1">
    <location>
        <begin position="248"/>
        <end position="346"/>
    </location>
</feature>
<dbReference type="PANTHER" id="PTHR38435:SF2">
    <property type="entry name" value="DUF871 DOMAIN-CONTAINING PROTEIN"/>
    <property type="match status" value="1"/>
</dbReference>
<gene>
    <name evidence="3" type="ORF">HYG86_11300</name>
</gene>
<evidence type="ECO:0000313" key="3">
    <source>
        <dbReference type="EMBL" id="QNO15308.1"/>
    </source>
</evidence>
<dbReference type="InterPro" id="IPR013785">
    <property type="entry name" value="Aldolase_TIM"/>
</dbReference>
<reference evidence="3 4" key="1">
    <citation type="submission" date="2020-07" db="EMBL/GenBank/DDBJ databases">
        <title>Alkalicella. sp. LB2 genome.</title>
        <authorList>
            <person name="Postec A."/>
            <person name="Quemeneur M."/>
        </authorList>
    </citation>
    <scope>NUCLEOTIDE SEQUENCE [LARGE SCALE GENOMIC DNA]</scope>
    <source>
        <strain evidence="3 4">LB2</strain>
    </source>
</reference>
<dbReference type="AlphaFoldDB" id="A0A7G9W9E6"/>
<dbReference type="Pfam" id="PF05913">
    <property type="entry name" value="MupG_C"/>
    <property type="match status" value="1"/>
</dbReference>
<dbReference type="EMBL" id="CP058559">
    <property type="protein sequence ID" value="QNO15308.1"/>
    <property type="molecule type" value="Genomic_DNA"/>
</dbReference>
<dbReference type="InterPro" id="IPR043797">
    <property type="entry name" value="MupG_N"/>
</dbReference>
<dbReference type="InterPro" id="IPR029000">
    <property type="entry name" value="Cyclophilin-like_dom_sf"/>
</dbReference>
<evidence type="ECO:0000313" key="4">
    <source>
        <dbReference type="Proteomes" id="UP000516160"/>
    </source>
</evidence>
<dbReference type="Proteomes" id="UP000516160">
    <property type="component" value="Chromosome"/>
</dbReference>
<dbReference type="SUPFAM" id="SSF50891">
    <property type="entry name" value="Cyclophilin-like"/>
    <property type="match status" value="1"/>
</dbReference>
<evidence type="ECO:0000259" key="1">
    <source>
        <dbReference type="Pfam" id="PF05913"/>
    </source>
</evidence>
<evidence type="ECO:0000259" key="2">
    <source>
        <dbReference type="Pfam" id="PF19200"/>
    </source>
</evidence>
<dbReference type="Gene3D" id="3.20.20.70">
    <property type="entry name" value="Aldolase class I"/>
    <property type="match status" value="1"/>
</dbReference>
<dbReference type="Gene3D" id="2.40.100.10">
    <property type="entry name" value="Cyclophilin-like"/>
    <property type="match status" value="1"/>
</dbReference>
<dbReference type="Pfam" id="PF19200">
    <property type="entry name" value="MupG_N"/>
    <property type="match status" value="1"/>
</dbReference>
<feature type="domain" description="6-phospho-N-acetylmuramidase N-terminal" evidence="2">
    <location>
        <begin position="5"/>
        <end position="224"/>
    </location>
</feature>